<protein>
    <recommendedName>
        <fullName evidence="5">Cuticle protein</fullName>
    </recommendedName>
</protein>
<evidence type="ECO:0000313" key="3">
    <source>
        <dbReference type="EMBL" id="KAH9371591.1"/>
    </source>
</evidence>
<dbReference type="Gene3D" id="3.10.50.10">
    <property type="match status" value="2"/>
</dbReference>
<accession>A0A9J6G9R5</accession>
<gene>
    <name evidence="3" type="ORF">HPB48_021436</name>
</gene>
<evidence type="ECO:0008006" key="5">
    <source>
        <dbReference type="Google" id="ProtNLM"/>
    </source>
</evidence>
<evidence type="ECO:0000256" key="1">
    <source>
        <dbReference type="ARBA" id="ARBA00022460"/>
    </source>
</evidence>
<dbReference type="InterPro" id="IPR000618">
    <property type="entry name" value="Insect_cuticle"/>
</dbReference>
<dbReference type="Pfam" id="PF00379">
    <property type="entry name" value="Chitin_bind_4"/>
    <property type="match status" value="2"/>
</dbReference>
<dbReference type="PANTHER" id="PTHR10380:SF173">
    <property type="entry name" value="CUTICULAR PROTEIN 47EF, ISOFORM C-RELATED"/>
    <property type="match status" value="1"/>
</dbReference>
<dbReference type="VEuPathDB" id="VectorBase:HLOH_059829"/>
<keyword evidence="1 2" id="KW-0193">Cuticle</keyword>
<dbReference type="AlphaFoldDB" id="A0A9J6G9R5"/>
<sequence>MFTSISLAVTDLKRKRLCPQGIPAITTRRVVRFDKFLSKNIDLNVFFYTHSQVYITTVRPRLLFCSTTYPSLFYKFTQPPQPYSFGYDNTDEFGTQTYHKEQGDASNTKTGSYGYRDAYGIFRRVNYVADVNGFRATIDTNEPGTAPGRSADAVFNANPVAAPVAAKSASASASAVGVGSGCRLPGRTSPPQPYSFGYDNTDEFGTQTYHKEQGDASNTKTGSYGYRDAYGIFRRVNYVADVKRISRLHRDQRARNRAGRSADAVFNANPVAAPVAAKAASASASAPFAAYLPAPAYGTGYTSHAAHAPWSG</sequence>
<comment type="caution">
    <text evidence="3">The sequence shown here is derived from an EMBL/GenBank/DDBJ whole genome shotgun (WGS) entry which is preliminary data.</text>
</comment>
<proteinExistence type="predicted"/>
<dbReference type="PROSITE" id="PS51155">
    <property type="entry name" value="CHIT_BIND_RR_2"/>
    <property type="match status" value="2"/>
</dbReference>
<evidence type="ECO:0000313" key="4">
    <source>
        <dbReference type="Proteomes" id="UP000821853"/>
    </source>
</evidence>
<dbReference type="OrthoDB" id="6434104at2759"/>
<reference evidence="3 4" key="1">
    <citation type="journal article" date="2020" name="Cell">
        <title>Large-Scale Comparative Analyses of Tick Genomes Elucidate Their Genetic Diversity and Vector Capacities.</title>
        <authorList>
            <consortium name="Tick Genome and Microbiome Consortium (TIGMIC)"/>
            <person name="Jia N."/>
            <person name="Wang J."/>
            <person name="Shi W."/>
            <person name="Du L."/>
            <person name="Sun Y."/>
            <person name="Zhan W."/>
            <person name="Jiang J.F."/>
            <person name="Wang Q."/>
            <person name="Zhang B."/>
            <person name="Ji P."/>
            <person name="Bell-Sakyi L."/>
            <person name="Cui X.M."/>
            <person name="Yuan T.T."/>
            <person name="Jiang B.G."/>
            <person name="Yang W.F."/>
            <person name="Lam T.T."/>
            <person name="Chang Q.C."/>
            <person name="Ding S.J."/>
            <person name="Wang X.J."/>
            <person name="Zhu J.G."/>
            <person name="Ruan X.D."/>
            <person name="Zhao L."/>
            <person name="Wei J.T."/>
            <person name="Ye R.Z."/>
            <person name="Que T.C."/>
            <person name="Du C.H."/>
            <person name="Zhou Y.H."/>
            <person name="Cheng J.X."/>
            <person name="Dai P.F."/>
            <person name="Guo W.B."/>
            <person name="Han X.H."/>
            <person name="Huang E.J."/>
            <person name="Li L.F."/>
            <person name="Wei W."/>
            <person name="Gao Y.C."/>
            <person name="Liu J.Z."/>
            <person name="Shao H.Z."/>
            <person name="Wang X."/>
            <person name="Wang C.C."/>
            <person name="Yang T.C."/>
            <person name="Huo Q.B."/>
            <person name="Li W."/>
            <person name="Chen H.Y."/>
            <person name="Chen S.E."/>
            <person name="Zhou L.G."/>
            <person name="Ni X.B."/>
            <person name="Tian J.H."/>
            <person name="Sheng Y."/>
            <person name="Liu T."/>
            <person name="Pan Y.S."/>
            <person name="Xia L.Y."/>
            <person name="Li J."/>
            <person name="Zhao F."/>
            <person name="Cao W.C."/>
        </authorList>
    </citation>
    <scope>NUCLEOTIDE SEQUENCE [LARGE SCALE GENOMIC DNA]</scope>
    <source>
        <strain evidence="3">HaeL-2018</strain>
    </source>
</reference>
<dbReference type="Proteomes" id="UP000821853">
    <property type="component" value="Chromosome 3"/>
</dbReference>
<dbReference type="GO" id="GO:0062129">
    <property type="term" value="C:chitin-based extracellular matrix"/>
    <property type="evidence" value="ECO:0007669"/>
    <property type="project" value="TreeGrafter"/>
</dbReference>
<dbReference type="GO" id="GO:0008010">
    <property type="term" value="F:structural constituent of chitin-based larval cuticle"/>
    <property type="evidence" value="ECO:0007669"/>
    <property type="project" value="TreeGrafter"/>
</dbReference>
<dbReference type="PANTHER" id="PTHR10380">
    <property type="entry name" value="CUTICLE PROTEIN"/>
    <property type="match status" value="1"/>
</dbReference>
<dbReference type="InterPro" id="IPR029070">
    <property type="entry name" value="Chitinase_insertion_sf"/>
</dbReference>
<keyword evidence="4" id="KW-1185">Reference proteome</keyword>
<dbReference type="EMBL" id="JABSTR010000005">
    <property type="protein sequence ID" value="KAH9371591.1"/>
    <property type="molecule type" value="Genomic_DNA"/>
</dbReference>
<name>A0A9J6G9R5_HAELO</name>
<dbReference type="InterPro" id="IPR050468">
    <property type="entry name" value="Cuticle_Struct_Prot"/>
</dbReference>
<dbReference type="OMA" id="NVFFYTH"/>
<evidence type="ECO:0000256" key="2">
    <source>
        <dbReference type="PROSITE-ProRule" id="PRU00497"/>
    </source>
</evidence>
<organism evidence="3 4">
    <name type="scientific">Haemaphysalis longicornis</name>
    <name type="common">Bush tick</name>
    <dbReference type="NCBI Taxonomy" id="44386"/>
    <lineage>
        <taxon>Eukaryota</taxon>
        <taxon>Metazoa</taxon>
        <taxon>Ecdysozoa</taxon>
        <taxon>Arthropoda</taxon>
        <taxon>Chelicerata</taxon>
        <taxon>Arachnida</taxon>
        <taxon>Acari</taxon>
        <taxon>Parasitiformes</taxon>
        <taxon>Ixodida</taxon>
        <taxon>Ixodoidea</taxon>
        <taxon>Ixodidae</taxon>
        <taxon>Haemaphysalinae</taxon>
        <taxon>Haemaphysalis</taxon>
    </lineage>
</organism>